<keyword evidence="1" id="KW-0255">Endonuclease</keyword>
<protein>
    <submittedName>
        <fullName evidence="1">HNH endonuclease domain protein</fullName>
    </submittedName>
</protein>
<evidence type="ECO:0000313" key="1">
    <source>
        <dbReference type="EMBL" id="RMU21324.1"/>
    </source>
</evidence>
<dbReference type="Proteomes" id="UP000271817">
    <property type="component" value="Unassembled WGS sequence"/>
</dbReference>
<organism evidence="1 2">
    <name type="scientific">Pseudomonas amygdali pv. lachrymans</name>
    <name type="common">Pseudomonas syringae pv. lachrymans</name>
    <dbReference type="NCBI Taxonomy" id="53707"/>
    <lineage>
        <taxon>Bacteria</taxon>
        <taxon>Pseudomonadati</taxon>
        <taxon>Pseudomonadota</taxon>
        <taxon>Gammaproteobacteria</taxon>
        <taxon>Pseudomonadales</taxon>
        <taxon>Pseudomonadaceae</taxon>
        <taxon>Pseudomonas</taxon>
        <taxon>Pseudomonas amygdali</taxon>
    </lineage>
</organism>
<reference evidence="1 2" key="1">
    <citation type="submission" date="2018-08" db="EMBL/GenBank/DDBJ databases">
        <title>Recombination of ecologically and evolutionarily significant loci maintains genetic cohesion in the Pseudomonas syringae species complex.</title>
        <authorList>
            <person name="Dillon M."/>
            <person name="Thakur S."/>
            <person name="Almeida R.N.D."/>
            <person name="Weir B.S."/>
            <person name="Guttman D.S."/>
        </authorList>
    </citation>
    <scope>NUCLEOTIDE SEQUENCE [LARGE SCALE GENOMIC DNA]</scope>
    <source>
        <strain evidence="1 2">ICMP 3402</strain>
    </source>
</reference>
<accession>A0AB37R7R5</accession>
<dbReference type="RefSeq" id="WP_046835187.1">
    <property type="nucleotide sequence ID" value="NZ_CP127045.1"/>
</dbReference>
<gene>
    <name evidence="1" type="ORF">ALP33_02460</name>
</gene>
<comment type="caution">
    <text evidence="1">The sequence shown here is derived from an EMBL/GenBank/DDBJ whole genome shotgun (WGS) entry which is preliminary data.</text>
</comment>
<sequence length="142" mass="15225">MTPAATTFQNLNGSIVLKTLTATVEGALNLFVQAIAKFPFVSHVTRDIEGPIVAMEMTVTVGAMERVIAKIGINLLAYYLGCDYVTDPGFQQVKDSILTGTPRLSAGIIEDASIQSILDAAPENHHVFCLSKASQEGEQLSR</sequence>
<keyword evidence="1" id="KW-0378">Hydrolase</keyword>
<evidence type="ECO:0000313" key="2">
    <source>
        <dbReference type="Proteomes" id="UP000271817"/>
    </source>
</evidence>
<name>A0AB37R7R5_PSEAV</name>
<keyword evidence="1" id="KW-0540">Nuclease</keyword>
<proteinExistence type="predicted"/>
<dbReference type="AlphaFoldDB" id="A0AB37R7R5"/>
<dbReference type="GO" id="GO:0004519">
    <property type="term" value="F:endonuclease activity"/>
    <property type="evidence" value="ECO:0007669"/>
    <property type="project" value="UniProtKB-KW"/>
</dbReference>
<dbReference type="EMBL" id="RBTW01000085">
    <property type="protein sequence ID" value="RMU21324.1"/>
    <property type="molecule type" value="Genomic_DNA"/>
</dbReference>